<comment type="caution">
    <text evidence="1">The sequence shown here is derived from an EMBL/GenBank/DDBJ whole genome shotgun (WGS) entry which is preliminary data.</text>
</comment>
<proteinExistence type="predicted"/>
<evidence type="ECO:0000313" key="2">
    <source>
        <dbReference type="Proteomes" id="UP001165101"/>
    </source>
</evidence>
<dbReference type="Proteomes" id="UP001165101">
    <property type="component" value="Unassembled WGS sequence"/>
</dbReference>
<evidence type="ECO:0000313" key="1">
    <source>
        <dbReference type="EMBL" id="GME97607.1"/>
    </source>
</evidence>
<sequence>MSSEQEQYNRINEAKEFIASKLSLFPEICEPKALIICGSGLGGIAEILQGEPLSIPYSSIPHFKTSTVAGHVGHLLFGLIGTNKVPVMCMVGRLHFYEGYNFEEATFPVRVASVLGISNLIVTNAAGGINPNYKAGDLMVINDHLNFPGLAGYHALRGPNLSNFGPRFLPLSDAYDFGLRVILADQAKNVLKLSRQIHEGVYFYASGPSYESRAEARMIGMLGGDCVGMSTVPEVIIARHCGMKVLGISLITNNVVTAEPESAFDFLAKISDKIKNQEDGIASHAEVLENAKEASEDVKRLVEATVNLL</sequence>
<keyword evidence="2" id="KW-1185">Reference proteome</keyword>
<gene>
    <name evidence="1" type="ORF">Cboi01_000466500</name>
</gene>
<name>A0ACB5TXS0_CANBO</name>
<dbReference type="EMBL" id="BSXV01003121">
    <property type="protein sequence ID" value="GME97607.1"/>
    <property type="molecule type" value="Genomic_DNA"/>
</dbReference>
<accession>A0ACB5TXS0</accession>
<organism evidence="1 2">
    <name type="scientific">Candida boidinii</name>
    <name type="common">Yeast</name>
    <dbReference type="NCBI Taxonomy" id="5477"/>
    <lineage>
        <taxon>Eukaryota</taxon>
        <taxon>Fungi</taxon>
        <taxon>Dikarya</taxon>
        <taxon>Ascomycota</taxon>
        <taxon>Saccharomycotina</taxon>
        <taxon>Pichiomycetes</taxon>
        <taxon>Pichiales</taxon>
        <taxon>Pichiaceae</taxon>
        <taxon>Ogataea</taxon>
        <taxon>Ogataea/Candida clade</taxon>
    </lineage>
</organism>
<reference evidence="1" key="1">
    <citation type="submission" date="2023-04" db="EMBL/GenBank/DDBJ databases">
        <title>Candida boidinii NBRC 1967.</title>
        <authorList>
            <person name="Ichikawa N."/>
            <person name="Sato H."/>
            <person name="Tonouchi N."/>
        </authorList>
    </citation>
    <scope>NUCLEOTIDE SEQUENCE</scope>
    <source>
        <strain evidence="1">NBRC 1967</strain>
    </source>
</reference>
<protein>
    <submittedName>
        <fullName evidence="1">Unnamed protein product</fullName>
    </submittedName>
</protein>